<dbReference type="InterPro" id="IPR036188">
    <property type="entry name" value="FAD/NAD-bd_sf"/>
</dbReference>
<dbReference type="PANTHER" id="PTHR43539:SF78">
    <property type="entry name" value="FLAVIN-CONTAINING MONOOXYGENASE"/>
    <property type="match status" value="1"/>
</dbReference>
<comment type="cofactor">
    <cofactor evidence="1">
        <name>FAD</name>
        <dbReference type="ChEBI" id="CHEBI:57692"/>
    </cofactor>
</comment>
<dbReference type="Pfam" id="PF13434">
    <property type="entry name" value="Lys_Orn_oxgnase"/>
    <property type="match status" value="1"/>
</dbReference>
<evidence type="ECO:0000256" key="2">
    <source>
        <dbReference type="ARBA" id="ARBA00004924"/>
    </source>
</evidence>
<evidence type="ECO:0000256" key="9">
    <source>
        <dbReference type="ARBA" id="ARBA00047598"/>
    </source>
</evidence>
<dbReference type="Proteomes" id="UP000799291">
    <property type="component" value="Unassembled WGS sequence"/>
</dbReference>
<sequence>MSSTTSSRQSTSRNIWEATLVAINMRTRLIIRERIEMQFAVSSIEKVAGFWIVNGEQQPHQKRLEYRSKRLIVVTGTTSDAKMPALPGSDYFGGQIFHQGDYGRFAVQSQTTPKKVAIIGAGKSAADIVYNQMKAGNEVHWIIRQSGQGPGVFTSPADNAKGPFLNDPELTATRLFGTLSPGCFTERNWWTKLLHGSAVGSKIIDGFFGSAEEKVQKNRRFPPSGRSASRVEQLESGVMKGW</sequence>
<feature type="region of interest" description="Disordered" evidence="11">
    <location>
        <begin position="218"/>
        <end position="242"/>
    </location>
</feature>
<dbReference type="SUPFAM" id="SSF51905">
    <property type="entry name" value="FAD/NAD(P)-binding domain"/>
    <property type="match status" value="1"/>
</dbReference>
<keyword evidence="6" id="KW-0274">FAD</keyword>
<evidence type="ECO:0000256" key="6">
    <source>
        <dbReference type="ARBA" id="ARBA00022827"/>
    </source>
</evidence>
<evidence type="ECO:0000256" key="3">
    <source>
        <dbReference type="ARBA" id="ARBA00007588"/>
    </source>
</evidence>
<dbReference type="InterPro" id="IPR050982">
    <property type="entry name" value="Auxin_biosynth/cation_transpt"/>
</dbReference>
<evidence type="ECO:0000256" key="1">
    <source>
        <dbReference type="ARBA" id="ARBA00001974"/>
    </source>
</evidence>
<comment type="pathway">
    <text evidence="2">Siderophore biosynthesis.</text>
</comment>
<organism evidence="12 13">
    <name type="scientific">Lentithecium fluviatile CBS 122367</name>
    <dbReference type="NCBI Taxonomy" id="1168545"/>
    <lineage>
        <taxon>Eukaryota</taxon>
        <taxon>Fungi</taxon>
        <taxon>Dikarya</taxon>
        <taxon>Ascomycota</taxon>
        <taxon>Pezizomycotina</taxon>
        <taxon>Dothideomycetes</taxon>
        <taxon>Pleosporomycetidae</taxon>
        <taxon>Pleosporales</taxon>
        <taxon>Massarineae</taxon>
        <taxon>Lentitheciaceae</taxon>
        <taxon>Lentithecium</taxon>
    </lineage>
</organism>
<gene>
    <name evidence="12" type="ORF">K458DRAFT_420649</name>
</gene>
<dbReference type="PANTHER" id="PTHR43539">
    <property type="entry name" value="FLAVIN-BINDING MONOOXYGENASE-LIKE PROTEIN (AFU_ORTHOLOGUE AFUA_4G09220)"/>
    <property type="match status" value="1"/>
</dbReference>
<protein>
    <recommendedName>
        <fullName evidence="4">L-ornithine N(5)-monooxygenase [NAD(P)H]</fullName>
        <ecNumber evidence="4">1.14.13.196</ecNumber>
    </recommendedName>
</protein>
<keyword evidence="13" id="KW-1185">Reference proteome</keyword>
<keyword evidence="8" id="KW-0560">Oxidoreductase</keyword>
<comment type="catalytic activity">
    <reaction evidence="10">
        <text>L-ornithine + NADH + O2 = N(5)-hydroxy-L-ornithine + NAD(+) + H2O</text>
        <dbReference type="Rhea" id="RHEA:41512"/>
        <dbReference type="ChEBI" id="CHEBI:15377"/>
        <dbReference type="ChEBI" id="CHEBI:15379"/>
        <dbReference type="ChEBI" id="CHEBI:46911"/>
        <dbReference type="ChEBI" id="CHEBI:57540"/>
        <dbReference type="ChEBI" id="CHEBI:57945"/>
        <dbReference type="ChEBI" id="CHEBI:78275"/>
        <dbReference type="EC" id="1.14.13.196"/>
    </reaction>
</comment>
<evidence type="ECO:0000256" key="5">
    <source>
        <dbReference type="ARBA" id="ARBA00022630"/>
    </source>
</evidence>
<dbReference type="EMBL" id="MU005591">
    <property type="protein sequence ID" value="KAF2681483.1"/>
    <property type="molecule type" value="Genomic_DNA"/>
</dbReference>
<evidence type="ECO:0000256" key="8">
    <source>
        <dbReference type="ARBA" id="ARBA00023002"/>
    </source>
</evidence>
<dbReference type="EC" id="1.14.13.196" evidence="4"/>
<proteinExistence type="inferred from homology"/>
<keyword evidence="7" id="KW-0521">NADP</keyword>
<comment type="catalytic activity">
    <reaction evidence="9">
        <text>L-ornithine + NADPH + O2 = N(5)-hydroxy-L-ornithine + NADP(+) + H2O</text>
        <dbReference type="Rhea" id="RHEA:41508"/>
        <dbReference type="ChEBI" id="CHEBI:15377"/>
        <dbReference type="ChEBI" id="CHEBI:15379"/>
        <dbReference type="ChEBI" id="CHEBI:46911"/>
        <dbReference type="ChEBI" id="CHEBI:57783"/>
        <dbReference type="ChEBI" id="CHEBI:58349"/>
        <dbReference type="ChEBI" id="CHEBI:78275"/>
        <dbReference type="EC" id="1.14.13.196"/>
    </reaction>
</comment>
<evidence type="ECO:0000256" key="10">
    <source>
        <dbReference type="ARBA" id="ARBA00049248"/>
    </source>
</evidence>
<evidence type="ECO:0000313" key="13">
    <source>
        <dbReference type="Proteomes" id="UP000799291"/>
    </source>
</evidence>
<evidence type="ECO:0000256" key="7">
    <source>
        <dbReference type="ARBA" id="ARBA00022857"/>
    </source>
</evidence>
<evidence type="ECO:0000313" key="12">
    <source>
        <dbReference type="EMBL" id="KAF2681483.1"/>
    </source>
</evidence>
<keyword evidence="5" id="KW-0285">Flavoprotein</keyword>
<dbReference type="OrthoDB" id="2915840at2759"/>
<dbReference type="GO" id="GO:0004497">
    <property type="term" value="F:monooxygenase activity"/>
    <property type="evidence" value="ECO:0007669"/>
    <property type="project" value="TreeGrafter"/>
</dbReference>
<reference evidence="12" key="1">
    <citation type="journal article" date="2020" name="Stud. Mycol.">
        <title>101 Dothideomycetes genomes: a test case for predicting lifestyles and emergence of pathogens.</title>
        <authorList>
            <person name="Haridas S."/>
            <person name="Albert R."/>
            <person name="Binder M."/>
            <person name="Bloem J."/>
            <person name="Labutti K."/>
            <person name="Salamov A."/>
            <person name="Andreopoulos B."/>
            <person name="Baker S."/>
            <person name="Barry K."/>
            <person name="Bills G."/>
            <person name="Bluhm B."/>
            <person name="Cannon C."/>
            <person name="Castanera R."/>
            <person name="Culley D."/>
            <person name="Daum C."/>
            <person name="Ezra D."/>
            <person name="Gonzalez J."/>
            <person name="Henrissat B."/>
            <person name="Kuo A."/>
            <person name="Liang C."/>
            <person name="Lipzen A."/>
            <person name="Lutzoni F."/>
            <person name="Magnuson J."/>
            <person name="Mondo S."/>
            <person name="Nolan M."/>
            <person name="Ohm R."/>
            <person name="Pangilinan J."/>
            <person name="Park H.-J."/>
            <person name="Ramirez L."/>
            <person name="Alfaro M."/>
            <person name="Sun H."/>
            <person name="Tritt A."/>
            <person name="Yoshinaga Y."/>
            <person name="Zwiers L.-H."/>
            <person name="Turgeon B."/>
            <person name="Goodwin S."/>
            <person name="Spatafora J."/>
            <person name="Crous P."/>
            <person name="Grigoriev I."/>
        </authorList>
    </citation>
    <scope>NUCLEOTIDE SEQUENCE</scope>
    <source>
        <strain evidence="12">CBS 122367</strain>
    </source>
</reference>
<evidence type="ECO:0000256" key="4">
    <source>
        <dbReference type="ARBA" id="ARBA00012881"/>
    </source>
</evidence>
<dbReference type="GO" id="GO:0050660">
    <property type="term" value="F:flavin adenine dinucleotide binding"/>
    <property type="evidence" value="ECO:0007669"/>
    <property type="project" value="TreeGrafter"/>
</dbReference>
<comment type="similarity">
    <text evidence="3">Belongs to the lysine N(6)-hydroxylase/L-ornithine N(5)-oxygenase family.</text>
</comment>
<evidence type="ECO:0000256" key="11">
    <source>
        <dbReference type="SAM" id="MobiDB-lite"/>
    </source>
</evidence>
<accession>A0A6G1IU52</accession>
<dbReference type="AlphaFoldDB" id="A0A6G1IU52"/>
<name>A0A6G1IU52_9PLEO</name>
<dbReference type="Gene3D" id="3.50.50.60">
    <property type="entry name" value="FAD/NAD(P)-binding domain"/>
    <property type="match status" value="1"/>
</dbReference>
<dbReference type="InterPro" id="IPR025700">
    <property type="entry name" value="Lys/Orn_oxygenase"/>
</dbReference>